<evidence type="ECO:0000313" key="3">
    <source>
        <dbReference type="EMBL" id="WRL65484.1"/>
    </source>
</evidence>
<keyword evidence="2" id="KW-0812">Transmembrane</keyword>
<feature type="region of interest" description="Disordered" evidence="1">
    <location>
        <begin position="38"/>
        <end position="57"/>
    </location>
</feature>
<protein>
    <submittedName>
        <fullName evidence="3">Uncharacterized protein</fullName>
    </submittedName>
</protein>
<feature type="transmembrane region" description="Helical" evidence="2">
    <location>
        <begin position="12"/>
        <end position="31"/>
    </location>
</feature>
<evidence type="ECO:0000256" key="1">
    <source>
        <dbReference type="SAM" id="MobiDB-lite"/>
    </source>
</evidence>
<keyword evidence="2" id="KW-1133">Transmembrane helix</keyword>
<dbReference type="Proteomes" id="UP001324287">
    <property type="component" value="Chromosome"/>
</dbReference>
<dbReference type="EMBL" id="CP141261">
    <property type="protein sequence ID" value="WRL65484.1"/>
    <property type="molecule type" value="Genomic_DNA"/>
</dbReference>
<evidence type="ECO:0000256" key="2">
    <source>
        <dbReference type="SAM" id="Phobius"/>
    </source>
</evidence>
<feature type="compositionally biased region" description="Low complexity" evidence="1">
    <location>
        <begin position="47"/>
        <end position="57"/>
    </location>
</feature>
<gene>
    <name evidence="3" type="ORF">U6N30_07680</name>
</gene>
<keyword evidence="4" id="KW-1185">Reference proteome</keyword>
<accession>A0ABZ1B3U6</accession>
<dbReference type="RefSeq" id="WP_324276806.1">
    <property type="nucleotide sequence ID" value="NZ_CP141261.1"/>
</dbReference>
<sequence length="81" mass="8334">MTAPDPARAGRALAGAAAGVLVLEGLAVLFVPRGIAQTGEGSPVDGSPSCSDWPSSSSWQRASSAVRVAWWWAASCRCRCC</sequence>
<name>A0ABZ1B3U6_9ACTN</name>
<reference evidence="3 4" key="1">
    <citation type="submission" date="2023-12" db="EMBL/GenBank/DDBJ databases">
        <title>Blastococcus brunescens sp. nov., an actonobacterium isolated from sandstone collected in sahara desert.</title>
        <authorList>
            <person name="Gtari M."/>
            <person name="Ghodhbane F."/>
        </authorList>
    </citation>
    <scope>NUCLEOTIDE SEQUENCE [LARGE SCALE GENOMIC DNA]</scope>
    <source>
        <strain evidence="3 4">BMG 8361</strain>
    </source>
</reference>
<keyword evidence="2" id="KW-0472">Membrane</keyword>
<proteinExistence type="predicted"/>
<evidence type="ECO:0000313" key="4">
    <source>
        <dbReference type="Proteomes" id="UP001324287"/>
    </source>
</evidence>
<organism evidence="3 4">
    <name type="scientific">Blastococcus brunescens</name>
    <dbReference type="NCBI Taxonomy" id="1564165"/>
    <lineage>
        <taxon>Bacteria</taxon>
        <taxon>Bacillati</taxon>
        <taxon>Actinomycetota</taxon>
        <taxon>Actinomycetes</taxon>
        <taxon>Geodermatophilales</taxon>
        <taxon>Geodermatophilaceae</taxon>
        <taxon>Blastococcus</taxon>
    </lineage>
</organism>